<protein>
    <submittedName>
        <fullName evidence="1">Dihydroorotate dehydrogenase</fullName>
    </submittedName>
</protein>
<evidence type="ECO:0000313" key="2">
    <source>
        <dbReference type="Proteomes" id="UP000229730"/>
    </source>
</evidence>
<dbReference type="EMBL" id="PDEM01000009">
    <property type="protein sequence ID" value="PHZ86342.1"/>
    <property type="molecule type" value="Genomic_DNA"/>
</dbReference>
<comment type="caution">
    <text evidence="1">The sequence shown here is derived from an EMBL/GenBank/DDBJ whole genome shotgun (WGS) entry which is preliminary data.</text>
</comment>
<sequence>MPDREEYDRLVYKIIPTCDWEAACVAGVYTGSADDQRDGYIHFSTREQVRGTLARHFAGQDNLLLLAVVANDLDSSALKYETSRRGEKFPHLYGNLFPSAVEARYMIHLTEAGEHSVEF</sequence>
<gene>
    <name evidence="1" type="ORF">CRD36_04920</name>
</gene>
<name>A0A2G4YVG2_9PROT</name>
<keyword evidence="2" id="KW-1185">Reference proteome</keyword>
<dbReference type="OrthoDB" id="9799937at2"/>
<reference evidence="1 2" key="1">
    <citation type="submission" date="2017-10" db="EMBL/GenBank/DDBJ databases">
        <title>Frigbacter circumglobatus gen. nov. sp. nov., isolated from sediment cultured in situ.</title>
        <authorList>
            <person name="Zhao Z."/>
        </authorList>
    </citation>
    <scope>NUCLEOTIDE SEQUENCE [LARGE SCALE GENOMIC DNA]</scope>
    <source>
        <strain evidence="1 2">ZYL</strain>
    </source>
</reference>
<dbReference type="InterPro" id="IPR009297">
    <property type="entry name" value="DUF952"/>
</dbReference>
<accession>A0A2G4YVG2</accession>
<dbReference type="PANTHER" id="PTHR34129">
    <property type="entry name" value="BLR1139 PROTEIN"/>
    <property type="match status" value="1"/>
</dbReference>
<dbReference type="SUPFAM" id="SSF56399">
    <property type="entry name" value="ADP-ribosylation"/>
    <property type="match status" value="1"/>
</dbReference>
<dbReference type="RefSeq" id="WP_099471926.1">
    <property type="nucleotide sequence ID" value="NZ_CP041025.1"/>
</dbReference>
<dbReference type="Pfam" id="PF06108">
    <property type="entry name" value="DUF952"/>
    <property type="match status" value="1"/>
</dbReference>
<organism evidence="1 2">
    <name type="scientific">Paremcibacter congregatus</name>
    <dbReference type="NCBI Taxonomy" id="2043170"/>
    <lineage>
        <taxon>Bacteria</taxon>
        <taxon>Pseudomonadati</taxon>
        <taxon>Pseudomonadota</taxon>
        <taxon>Alphaproteobacteria</taxon>
        <taxon>Emcibacterales</taxon>
        <taxon>Emcibacteraceae</taxon>
        <taxon>Paremcibacter</taxon>
    </lineage>
</organism>
<dbReference type="Gene3D" id="3.20.170.20">
    <property type="entry name" value="Protein of unknown function DUF952"/>
    <property type="match status" value="1"/>
</dbReference>
<dbReference type="Proteomes" id="UP000229730">
    <property type="component" value="Unassembled WGS sequence"/>
</dbReference>
<dbReference type="InParanoid" id="A0A2G4YVG2"/>
<dbReference type="AlphaFoldDB" id="A0A2G4YVG2"/>
<dbReference type="PANTHER" id="PTHR34129:SF1">
    <property type="entry name" value="DUF952 DOMAIN-CONTAINING PROTEIN"/>
    <property type="match status" value="1"/>
</dbReference>
<evidence type="ECO:0000313" key="1">
    <source>
        <dbReference type="EMBL" id="PHZ86342.1"/>
    </source>
</evidence>
<proteinExistence type="predicted"/>